<dbReference type="Pfam" id="PF13279">
    <property type="entry name" value="4HBT_2"/>
    <property type="match status" value="1"/>
</dbReference>
<organism evidence="1 2">
    <name type="scientific">Burkholderia cenocepacia</name>
    <dbReference type="NCBI Taxonomy" id="95486"/>
    <lineage>
        <taxon>Bacteria</taxon>
        <taxon>Pseudomonadati</taxon>
        <taxon>Pseudomonadota</taxon>
        <taxon>Betaproteobacteria</taxon>
        <taxon>Burkholderiales</taxon>
        <taxon>Burkholderiaceae</taxon>
        <taxon>Burkholderia</taxon>
        <taxon>Burkholderia cepacia complex</taxon>
    </lineage>
</organism>
<dbReference type="KEGG" id="bcen:DM39_4154"/>
<dbReference type="Proteomes" id="UP000029413">
    <property type="component" value="Chromosome 2"/>
</dbReference>
<proteinExistence type="predicted"/>
<dbReference type="Gene3D" id="3.10.129.10">
    <property type="entry name" value="Hotdog Thioesterase"/>
    <property type="match status" value="1"/>
</dbReference>
<dbReference type="CDD" id="cd00586">
    <property type="entry name" value="4HBT"/>
    <property type="match status" value="1"/>
</dbReference>
<evidence type="ECO:0000313" key="1">
    <source>
        <dbReference type="EMBL" id="AIO35945.1"/>
    </source>
</evidence>
<dbReference type="InterPro" id="IPR029069">
    <property type="entry name" value="HotDog_dom_sf"/>
</dbReference>
<reference evidence="1 2" key="1">
    <citation type="submission" date="2014-05" db="EMBL/GenBank/DDBJ databases">
        <authorList>
            <person name="Bishop-Lilly K.A."/>
            <person name="Broomall S.M."/>
            <person name="Chain P.S."/>
            <person name="Chertkov O."/>
            <person name="Coyne S.R."/>
            <person name="Daligault H.E."/>
            <person name="Davenport K.W."/>
            <person name="Erkkila T."/>
            <person name="Frey K.G."/>
            <person name="Gibbons H.S."/>
            <person name="Gu W."/>
            <person name="Jaissle J."/>
            <person name="Johnson S.L."/>
            <person name="Koroleva G.I."/>
            <person name="Ladner J.T."/>
            <person name="Lo C.-C."/>
            <person name="Minogue T.D."/>
            <person name="Munk C."/>
            <person name="Palacios G.F."/>
            <person name="Redden C.L."/>
            <person name="Rosenzweig C.N."/>
            <person name="Scholz M.B."/>
            <person name="Teshima H."/>
            <person name="Xu Y."/>
        </authorList>
    </citation>
    <scope>NUCLEOTIDE SEQUENCE [LARGE SCALE GENOMIC DNA]</scope>
    <source>
        <strain evidence="1 2">DDS 22E-1</strain>
    </source>
</reference>
<dbReference type="SUPFAM" id="SSF54637">
    <property type="entry name" value="Thioesterase/thiol ester dehydrase-isomerase"/>
    <property type="match status" value="1"/>
</dbReference>
<sequence>MTASYEYVLSEFPFTVRRTVSWGDCDPAGVVYTGRFSEYLLGAVMHFLKHVGLAPGSDIHRISGTVLPCKYMSLTFHVALWPNDVVDLRIHVGEIGEHTFQIVMHAVLSDGRLAFQGIFVPIFIKNDARVRRPVPDAARSALIPYLMIKDEPE</sequence>
<keyword evidence="2" id="KW-1185">Reference proteome</keyword>
<gene>
    <name evidence="1" type="ORF">DM39_4154</name>
</gene>
<evidence type="ECO:0000313" key="2">
    <source>
        <dbReference type="Proteomes" id="UP000029413"/>
    </source>
</evidence>
<accession>A0AAN0VQP3</accession>
<dbReference type="EMBL" id="CP007784">
    <property type="protein sequence ID" value="AIO35945.1"/>
    <property type="molecule type" value="Genomic_DNA"/>
</dbReference>
<name>A0AAN0VQP3_9BURK</name>
<protein>
    <submittedName>
        <fullName evidence="1">Thioesterase-like superfamily protein</fullName>
    </submittedName>
</protein>
<dbReference type="AlphaFoldDB" id="A0AAN0VQP3"/>